<protein>
    <submittedName>
        <fullName evidence="2">Bnr asp-box repeat protein</fullName>
    </submittedName>
</protein>
<dbReference type="InterPro" id="IPR011040">
    <property type="entry name" value="Sialidase"/>
</dbReference>
<dbReference type="PANTHER" id="PTHR43752">
    <property type="entry name" value="BNR/ASP-BOX REPEAT FAMILY PROTEIN"/>
    <property type="match status" value="1"/>
</dbReference>
<name>A0A061RNN2_9CHLO</name>
<accession>A0A061RNN2</accession>
<organism evidence="2">
    <name type="scientific">Tetraselmis sp. GSL018</name>
    <dbReference type="NCBI Taxonomy" id="582737"/>
    <lineage>
        <taxon>Eukaryota</taxon>
        <taxon>Viridiplantae</taxon>
        <taxon>Chlorophyta</taxon>
        <taxon>core chlorophytes</taxon>
        <taxon>Chlorodendrophyceae</taxon>
        <taxon>Chlorodendrales</taxon>
        <taxon>Chlorodendraceae</taxon>
        <taxon>Tetraselmis</taxon>
    </lineage>
</organism>
<gene>
    <name evidence="2" type="ORF">TSPGSL018_80</name>
</gene>
<proteinExistence type="predicted"/>
<dbReference type="SUPFAM" id="SSF50939">
    <property type="entry name" value="Sialidases"/>
    <property type="match status" value="1"/>
</dbReference>
<evidence type="ECO:0000313" key="2">
    <source>
        <dbReference type="EMBL" id="JAC72290.1"/>
    </source>
</evidence>
<dbReference type="Pfam" id="PF13088">
    <property type="entry name" value="BNR_2"/>
    <property type="match status" value="1"/>
</dbReference>
<dbReference type="Gene3D" id="2.120.10.10">
    <property type="match status" value="1"/>
</dbReference>
<dbReference type="PANTHER" id="PTHR43752:SF2">
    <property type="entry name" value="BNR_ASP-BOX REPEAT FAMILY PROTEIN"/>
    <property type="match status" value="1"/>
</dbReference>
<dbReference type="EMBL" id="GBEZ01013721">
    <property type="protein sequence ID" value="JAC72290.1"/>
    <property type="molecule type" value="Transcribed_RNA"/>
</dbReference>
<dbReference type="InterPro" id="IPR036278">
    <property type="entry name" value="Sialidase_sf"/>
</dbReference>
<dbReference type="CDD" id="cd15482">
    <property type="entry name" value="Sialidase_non-viral"/>
    <property type="match status" value="1"/>
</dbReference>
<dbReference type="AlphaFoldDB" id="A0A061RNN2"/>
<reference evidence="2" key="1">
    <citation type="submission" date="2014-05" db="EMBL/GenBank/DDBJ databases">
        <title>The transcriptome of the halophilic microalga Tetraselmis sp. GSL018 isolated from the Great Salt Lake, Utah.</title>
        <authorList>
            <person name="Jinkerson R.E."/>
            <person name="D'Adamo S."/>
            <person name="Posewitz M.C."/>
        </authorList>
    </citation>
    <scope>NUCLEOTIDE SEQUENCE</scope>
    <source>
        <strain evidence="2">GSL018</strain>
    </source>
</reference>
<sequence length="308" mass="34001">MFKGRGLWQERPLWGPALFPPEPRADERTWMFFSMSRACKRKNNSTADRWAPGGDIMVTSTIDGHEWESPTILLRHPRPGPAGGAPFVTANSPVVTAEGDWVLPFWSEPPKGSVCQWRPDAGAAGVLISRDRGKTWTASQQIKAHKTWLIEGSVIPFSDGELLQLFRTTAGFIYESRSFDGGFTWTAPGSTGLPNPNSKVTAIVLSNGEVVVAYNAHNRTAAYGSSRALLFLATSSTRGRTWRDVAHLETGMAPGIRFHYPSLLQVGCKLLVSYSVGWKLGYRPTREESALGHTGLKVQMIHLRLRQP</sequence>
<evidence type="ECO:0000259" key="1">
    <source>
        <dbReference type="Pfam" id="PF13088"/>
    </source>
</evidence>
<feature type="domain" description="Sialidase" evidence="1">
    <location>
        <begin position="10"/>
        <end position="266"/>
    </location>
</feature>